<proteinExistence type="inferred from homology"/>
<dbReference type="InterPro" id="IPR002818">
    <property type="entry name" value="DJ-1/PfpI"/>
</dbReference>
<dbReference type="AlphaFoldDB" id="A0A2H5XB12"/>
<dbReference type="Pfam" id="PF01965">
    <property type="entry name" value="DJ-1_PfpI"/>
    <property type="match status" value="1"/>
</dbReference>
<dbReference type="CDD" id="cd03134">
    <property type="entry name" value="GATase1_PfpI_like"/>
    <property type="match status" value="1"/>
</dbReference>
<evidence type="ECO:0000259" key="2">
    <source>
        <dbReference type="Pfam" id="PF01965"/>
    </source>
</evidence>
<dbReference type="EC" id="3.2.-.-" evidence="3"/>
<evidence type="ECO:0000313" key="4">
    <source>
        <dbReference type="Proteomes" id="UP000236173"/>
    </source>
</evidence>
<dbReference type="PANTHER" id="PTHR42733">
    <property type="entry name" value="DJ-1 PROTEIN"/>
    <property type="match status" value="1"/>
</dbReference>
<accession>A0A2H5XB12</accession>
<feature type="domain" description="DJ-1/PfpI" evidence="2">
    <location>
        <begin position="8"/>
        <end position="170"/>
    </location>
</feature>
<dbReference type="InterPro" id="IPR029062">
    <property type="entry name" value="Class_I_gatase-like"/>
</dbReference>
<gene>
    <name evidence="3" type="primary">yraA</name>
    <name evidence="3" type="ORF">HRbin17_00890</name>
</gene>
<reference evidence="4" key="1">
    <citation type="submission" date="2017-09" db="EMBL/GenBank/DDBJ databases">
        <title>Metaegenomics of thermophilic ammonia-oxidizing enrichment culture.</title>
        <authorList>
            <person name="Kato S."/>
            <person name="Suzuki K."/>
        </authorList>
    </citation>
    <scope>NUCLEOTIDE SEQUENCE [LARGE SCALE GENOMIC DNA]</scope>
</reference>
<dbReference type="NCBIfam" id="TIGR01382">
    <property type="entry name" value="PfpI"/>
    <property type="match status" value="1"/>
</dbReference>
<dbReference type="Gene3D" id="3.40.50.880">
    <property type="match status" value="1"/>
</dbReference>
<sequence>MERLKGCRVAVLVEDLYENLELWYPTLRLREEGAEVVLVGPKAGETYRSKEGYPAKADRAADEVNADEFDAVIVPGGYGPDRMRRHAAMVKLVRDAFEKGKVVAAICHAGWMLVEADIVRGRTVTSFWSIRTDMVNAGAHWVDREVVRDGNIITSRVPDDLPAFLREIINALVEARSAVGVSG</sequence>
<protein>
    <submittedName>
        <fullName evidence="3">Cysteine protease YraA</fullName>
        <ecNumber evidence="3">3.2.-.-</ecNumber>
    </submittedName>
</protein>
<dbReference type="Proteomes" id="UP000236173">
    <property type="component" value="Unassembled WGS sequence"/>
</dbReference>
<dbReference type="GO" id="GO:0016798">
    <property type="term" value="F:hydrolase activity, acting on glycosyl bonds"/>
    <property type="evidence" value="ECO:0007669"/>
    <property type="project" value="UniProtKB-KW"/>
</dbReference>
<name>A0A2H5XB12_9BACT</name>
<keyword evidence="3" id="KW-0378">Hydrolase</keyword>
<dbReference type="SUPFAM" id="SSF52317">
    <property type="entry name" value="Class I glutamine amidotransferase-like"/>
    <property type="match status" value="1"/>
</dbReference>
<dbReference type="GO" id="GO:0008233">
    <property type="term" value="F:peptidase activity"/>
    <property type="evidence" value="ECO:0007669"/>
    <property type="project" value="UniProtKB-KW"/>
</dbReference>
<keyword evidence="3" id="KW-0645">Protease</keyword>
<comment type="similarity">
    <text evidence="1">Belongs to the peptidase C56 family.</text>
</comment>
<dbReference type="InterPro" id="IPR006286">
    <property type="entry name" value="C56_PfpI-like"/>
</dbReference>
<dbReference type="EMBL" id="BEHT01000010">
    <property type="protein sequence ID" value="GBC98378.1"/>
    <property type="molecule type" value="Genomic_DNA"/>
</dbReference>
<organism evidence="3 4">
    <name type="scientific">Candidatus Fervidibacter japonicus</name>
    <dbReference type="NCBI Taxonomy" id="2035412"/>
    <lineage>
        <taxon>Bacteria</taxon>
        <taxon>Candidatus Fervidibacterota</taxon>
        <taxon>Candidatus Fervidibacter</taxon>
    </lineage>
</organism>
<evidence type="ECO:0000313" key="3">
    <source>
        <dbReference type="EMBL" id="GBC98378.1"/>
    </source>
</evidence>
<dbReference type="PANTHER" id="PTHR42733:SF13">
    <property type="entry name" value="DJ-1_PFPI DOMAIN-CONTAINING PROTEIN"/>
    <property type="match status" value="1"/>
</dbReference>
<dbReference type="GO" id="GO:0006508">
    <property type="term" value="P:proteolysis"/>
    <property type="evidence" value="ECO:0007669"/>
    <property type="project" value="UniProtKB-KW"/>
</dbReference>
<comment type="caution">
    <text evidence="3">The sequence shown here is derived from an EMBL/GenBank/DDBJ whole genome shotgun (WGS) entry which is preliminary data.</text>
</comment>
<evidence type="ECO:0000256" key="1">
    <source>
        <dbReference type="ARBA" id="ARBA00008542"/>
    </source>
</evidence>
<dbReference type="PROSITE" id="PS51276">
    <property type="entry name" value="PEPTIDASE_C56_PFPI"/>
    <property type="match status" value="1"/>
</dbReference>
<keyword evidence="3" id="KW-0326">Glycosidase</keyword>